<evidence type="ECO:0000313" key="1">
    <source>
        <dbReference type="EMBL" id="KAF2547219.1"/>
    </source>
</evidence>
<dbReference type="EMBL" id="QGKY02001925">
    <property type="protein sequence ID" value="KAF2547219.1"/>
    <property type="molecule type" value="Genomic_DNA"/>
</dbReference>
<comment type="caution">
    <text evidence="1">The sequence shown here is derived from an EMBL/GenBank/DDBJ whole genome shotgun (WGS) entry which is preliminary data.</text>
</comment>
<name>A0A8S9GNU2_BRACR</name>
<proteinExistence type="predicted"/>
<dbReference type="AlphaFoldDB" id="A0A8S9GNU2"/>
<gene>
    <name evidence="1" type="ORF">F2Q70_00021879</name>
</gene>
<accession>A0A8S9GNU2</accession>
<reference evidence="1" key="1">
    <citation type="submission" date="2019-12" db="EMBL/GenBank/DDBJ databases">
        <title>Genome sequencing and annotation of Brassica cretica.</title>
        <authorList>
            <person name="Studholme D.J."/>
            <person name="Sarris P.F."/>
        </authorList>
    </citation>
    <scope>NUCLEOTIDE SEQUENCE</scope>
    <source>
        <strain evidence="1">PFS-102/07</strain>
        <tissue evidence="1">Leaf</tissue>
    </source>
</reference>
<protein>
    <submittedName>
        <fullName evidence="1">Uncharacterized protein</fullName>
    </submittedName>
</protein>
<sequence length="97" mass="10065">MSSSVSLVSLKNIHNICFATFSFLLLRVLPVGTLSTSIESVSSSEGVLTASGGFSEGLGLALSALRRTTSIFGICTWYVIGPRRSMGAGGCRSMAVS</sequence>
<organism evidence="1">
    <name type="scientific">Brassica cretica</name>
    <name type="common">Mustard</name>
    <dbReference type="NCBI Taxonomy" id="69181"/>
    <lineage>
        <taxon>Eukaryota</taxon>
        <taxon>Viridiplantae</taxon>
        <taxon>Streptophyta</taxon>
        <taxon>Embryophyta</taxon>
        <taxon>Tracheophyta</taxon>
        <taxon>Spermatophyta</taxon>
        <taxon>Magnoliopsida</taxon>
        <taxon>eudicotyledons</taxon>
        <taxon>Gunneridae</taxon>
        <taxon>Pentapetalae</taxon>
        <taxon>rosids</taxon>
        <taxon>malvids</taxon>
        <taxon>Brassicales</taxon>
        <taxon>Brassicaceae</taxon>
        <taxon>Brassiceae</taxon>
        <taxon>Brassica</taxon>
    </lineage>
</organism>